<evidence type="ECO:0000313" key="2">
    <source>
        <dbReference type="Proteomes" id="UP000006038"/>
    </source>
</evidence>
<sequence length="80" mass="8820">MFSPQNVPILTSHNTRNHIHHFTPFLICQNCAGTHDAMVCAVLAATDSIQNICSQPDGTQPNQKALLRPAQTPMMCIDDF</sequence>
<dbReference type="Proteomes" id="UP000006038">
    <property type="component" value="Chromosome 5"/>
</dbReference>
<dbReference type="AlphaFoldDB" id="J3M9P0"/>
<keyword evidence="2" id="KW-1185">Reference proteome</keyword>
<dbReference type="Gramene" id="OB05G33140.1">
    <property type="protein sequence ID" value="OB05G33140.1"/>
    <property type="gene ID" value="OB05G33140"/>
</dbReference>
<dbReference type="HOGENOM" id="CLU_2593635_0_0_1"/>
<organism evidence="1">
    <name type="scientific">Oryza brachyantha</name>
    <name type="common">malo sina</name>
    <dbReference type="NCBI Taxonomy" id="4533"/>
    <lineage>
        <taxon>Eukaryota</taxon>
        <taxon>Viridiplantae</taxon>
        <taxon>Streptophyta</taxon>
        <taxon>Embryophyta</taxon>
        <taxon>Tracheophyta</taxon>
        <taxon>Spermatophyta</taxon>
        <taxon>Magnoliopsida</taxon>
        <taxon>Liliopsida</taxon>
        <taxon>Poales</taxon>
        <taxon>Poaceae</taxon>
        <taxon>BOP clade</taxon>
        <taxon>Oryzoideae</taxon>
        <taxon>Oryzeae</taxon>
        <taxon>Oryzinae</taxon>
        <taxon>Oryza</taxon>
    </lineage>
</organism>
<reference evidence="1" key="1">
    <citation type="journal article" date="2013" name="Nat. Commun.">
        <title>Whole-genome sequencing of Oryza brachyantha reveals mechanisms underlying Oryza genome evolution.</title>
        <authorList>
            <person name="Chen J."/>
            <person name="Huang Q."/>
            <person name="Gao D."/>
            <person name="Wang J."/>
            <person name="Lang Y."/>
            <person name="Liu T."/>
            <person name="Li B."/>
            <person name="Bai Z."/>
            <person name="Luis Goicoechea J."/>
            <person name="Liang C."/>
            <person name="Chen C."/>
            <person name="Zhang W."/>
            <person name="Sun S."/>
            <person name="Liao Y."/>
            <person name="Zhang X."/>
            <person name="Yang L."/>
            <person name="Song C."/>
            <person name="Wang M."/>
            <person name="Shi J."/>
            <person name="Liu G."/>
            <person name="Liu J."/>
            <person name="Zhou H."/>
            <person name="Zhou W."/>
            <person name="Yu Q."/>
            <person name="An N."/>
            <person name="Chen Y."/>
            <person name="Cai Q."/>
            <person name="Wang B."/>
            <person name="Liu B."/>
            <person name="Min J."/>
            <person name="Huang Y."/>
            <person name="Wu H."/>
            <person name="Li Z."/>
            <person name="Zhang Y."/>
            <person name="Yin Y."/>
            <person name="Song W."/>
            <person name="Jiang J."/>
            <person name="Jackson S.A."/>
            <person name="Wing R.A."/>
            <person name="Wang J."/>
            <person name="Chen M."/>
        </authorList>
    </citation>
    <scope>NUCLEOTIDE SEQUENCE [LARGE SCALE GENOMIC DNA]</scope>
    <source>
        <strain evidence="1">cv. IRGC 101232</strain>
    </source>
</reference>
<protein>
    <submittedName>
        <fullName evidence="1">Uncharacterized protein</fullName>
    </submittedName>
</protein>
<dbReference type="EnsemblPlants" id="OB05G33140.1">
    <property type="protein sequence ID" value="OB05G33140.1"/>
    <property type="gene ID" value="OB05G33140"/>
</dbReference>
<reference evidence="1" key="2">
    <citation type="submission" date="2013-04" db="UniProtKB">
        <authorList>
            <consortium name="EnsemblPlants"/>
        </authorList>
    </citation>
    <scope>IDENTIFICATION</scope>
</reference>
<evidence type="ECO:0000313" key="1">
    <source>
        <dbReference type="EnsemblPlants" id="OB05G33140.1"/>
    </source>
</evidence>
<name>J3M9P0_ORYBR</name>
<proteinExistence type="predicted"/>
<accession>J3M9P0</accession>